<keyword evidence="8" id="KW-0808">Transferase</keyword>
<dbReference type="KEGG" id="ssam:E3D00_07855"/>
<keyword evidence="2" id="KW-0223">Dioxygenase</keyword>
<dbReference type="InterPro" id="IPR005123">
    <property type="entry name" value="Oxoglu/Fe-dep_dioxygenase_dom"/>
</dbReference>
<evidence type="ECO:0000256" key="5">
    <source>
        <dbReference type="PIRSR" id="PIRSR604574-1"/>
    </source>
</evidence>
<organism evidence="8 9">
    <name type="scientific">Swingsia samuiensis</name>
    <dbReference type="NCBI Taxonomy" id="1293412"/>
    <lineage>
        <taxon>Bacteria</taxon>
        <taxon>Pseudomonadati</taxon>
        <taxon>Pseudomonadota</taxon>
        <taxon>Alphaproteobacteria</taxon>
        <taxon>Acetobacterales</taxon>
        <taxon>Acetobacteraceae</taxon>
        <taxon>Swingsia</taxon>
    </lineage>
</organism>
<feature type="domain" description="Fe2OG dioxygenase" evidence="7">
    <location>
        <begin position="112"/>
        <end position="212"/>
    </location>
</feature>
<feature type="binding site" evidence="5">
    <location>
        <begin position="203"/>
        <end position="209"/>
    </location>
    <ligand>
        <name>2-oxoglutarate</name>
        <dbReference type="ChEBI" id="CHEBI:16810"/>
    </ligand>
</feature>
<evidence type="ECO:0000256" key="6">
    <source>
        <dbReference type="PIRSR" id="PIRSR604574-2"/>
    </source>
</evidence>
<dbReference type="AlphaFoldDB" id="A0A4Y6UIQ4"/>
<evidence type="ECO:0000256" key="1">
    <source>
        <dbReference type="ARBA" id="ARBA00022723"/>
    </source>
</evidence>
<feature type="binding site" evidence="5">
    <location>
        <position position="134"/>
    </location>
    <ligand>
        <name>substrate</name>
    </ligand>
</feature>
<dbReference type="EC" id="1.14.11.33" evidence="8"/>
<dbReference type="GO" id="GO:0035516">
    <property type="term" value="F:broad specificity oxidative DNA demethylase activity"/>
    <property type="evidence" value="ECO:0007669"/>
    <property type="project" value="UniProtKB-EC"/>
</dbReference>
<evidence type="ECO:0000256" key="3">
    <source>
        <dbReference type="ARBA" id="ARBA00023002"/>
    </source>
</evidence>
<dbReference type="PANTHER" id="PTHR16557:SF2">
    <property type="entry name" value="NUCLEIC ACID DIOXYGENASE ALKBH1"/>
    <property type="match status" value="1"/>
</dbReference>
<proteinExistence type="predicted"/>
<dbReference type="GO" id="GO:0008198">
    <property type="term" value="F:ferrous iron binding"/>
    <property type="evidence" value="ECO:0007669"/>
    <property type="project" value="TreeGrafter"/>
</dbReference>
<dbReference type="InterPro" id="IPR037151">
    <property type="entry name" value="AlkB-like_sf"/>
</dbReference>
<keyword evidence="1 6" id="KW-0479">Metal-binding</keyword>
<dbReference type="Gene3D" id="2.60.120.590">
    <property type="entry name" value="Alpha-ketoglutarate-dependent dioxygenase AlkB-like"/>
    <property type="match status" value="1"/>
</dbReference>
<dbReference type="InterPro" id="IPR027450">
    <property type="entry name" value="AlkB-like"/>
</dbReference>
<evidence type="ECO:0000256" key="4">
    <source>
        <dbReference type="ARBA" id="ARBA00023004"/>
    </source>
</evidence>
<comment type="cofactor">
    <cofactor evidence="6">
        <name>Fe(2+)</name>
        <dbReference type="ChEBI" id="CHEBI:29033"/>
    </cofactor>
    <text evidence="6">Binds 1 Fe(2+) ion per subunit.</text>
</comment>
<feature type="binding site" evidence="5">
    <location>
        <begin position="119"/>
        <end position="121"/>
    </location>
    <ligand>
        <name>2-oxoglutarate</name>
        <dbReference type="ChEBI" id="CHEBI:16810"/>
    </ligand>
</feature>
<dbReference type="Proteomes" id="UP000316313">
    <property type="component" value="Chromosome"/>
</dbReference>
<feature type="binding site" evidence="5">
    <location>
        <position position="160"/>
    </location>
    <ligand>
        <name>substrate</name>
    </ligand>
</feature>
<name>A0A4Y6UIQ4_9PROT</name>
<dbReference type="EMBL" id="CP038141">
    <property type="protein sequence ID" value="QDH17483.1"/>
    <property type="molecule type" value="Genomic_DNA"/>
</dbReference>
<feature type="binding site" evidence="6">
    <location>
        <position position="130"/>
    </location>
    <ligand>
        <name>Fe cation</name>
        <dbReference type="ChEBI" id="CHEBI:24875"/>
        <note>catalytic</note>
    </ligand>
</feature>
<dbReference type="GO" id="GO:0035513">
    <property type="term" value="P:oxidative RNA demethylation"/>
    <property type="evidence" value="ECO:0007669"/>
    <property type="project" value="TreeGrafter"/>
</dbReference>
<reference evidence="8 9" key="1">
    <citation type="submission" date="2019-03" db="EMBL/GenBank/DDBJ databases">
        <title>The complete genome sequence of Swingsia samuiensis NBRC107927(T).</title>
        <authorList>
            <person name="Chua K.-O."/>
            <person name="Chan K.-G."/>
            <person name="See-Too W.-S."/>
        </authorList>
    </citation>
    <scope>NUCLEOTIDE SEQUENCE [LARGE SCALE GENOMIC DNA]</scope>
    <source>
        <strain evidence="8 9">AH83</strain>
    </source>
</reference>
<keyword evidence="9" id="KW-1185">Reference proteome</keyword>
<sequence>MDDLFEAMRPSVEIGEGALWLPNYAVPYAERLMQSIEQIAAQAPFRKMMTPGGRLMSVMTTSCGQWGWQTDEKGYRYIDRDPVKQQPWPEMPSFFKDLAVKAAAEAGYLSFSPSSCLINRYAPDAQMGIHQDRDEGWFSEPIVSISLGVPARFAFGGVKRSDPLKRFELRHGDVVVWGGASRLAWHGISRLKKDFHPLTGDARYNLTFRVYQPR</sequence>
<dbReference type="NCBIfam" id="NF011930">
    <property type="entry name" value="PRK15401.1"/>
    <property type="match status" value="1"/>
</dbReference>
<dbReference type="GO" id="GO:0035515">
    <property type="term" value="F:oxidative RNA demethylase activity"/>
    <property type="evidence" value="ECO:0007669"/>
    <property type="project" value="TreeGrafter"/>
</dbReference>
<feature type="binding site" evidence="5">
    <location>
        <begin position="75"/>
        <end position="77"/>
    </location>
    <ligand>
        <name>substrate</name>
    </ligand>
</feature>
<protein>
    <submittedName>
        <fullName evidence="8">DNA oxidative demethylase AlkB</fullName>
        <ecNumber evidence="8">1.14.11.33</ecNumber>
    </submittedName>
</protein>
<dbReference type="SUPFAM" id="SSF51197">
    <property type="entry name" value="Clavaminate synthase-like"/>
    <property type="match status" value="1"/>
</dbReference>
<dbReference type="PROSITE" id="PS51471">
    <property type="entry name" value="FE2OG_OXY"/>
    <property type="match status" value="1"/>
</dbReference>
<dbReference type="PANTHER" id="PTHR16557">
    <property type="entry name" value="ALKYLATED DNA REPAIR PROTEIN ALKB-RELATED"/>
    <property type="match status" value="1"/>
</dbReference>
<accession>A0A4Y6UIQ4</accession>
<gene>
    <name evidence="8" type="primary">alkB</name>
    <name evidence="8" type="ORF">E3D00_07855</name>
</gene>
<keyword evidence="4 6" id="KW-0408">Iron</keyword>
<dbReference type="OrthoDB" id="9796932at2"/>
<keyword evidence="8" id="KW-0489">Methyltransferase</keyword>
<feature type="binding site" evidence="6">
    <location>
        <position position="186"/>
    </location>
    <ligand>
        <name>Fe cation</name>
        <dbReference type="ChEBI" id="CHEBI:24875"/>
        <note>catalytic</note>
    </ligand>
</feature>
<evidence type="ECO:0000259" key="7">
    <source>
        <dbReference type="PROSITE" id="PS51471"/>
    </source>
</evidence>
<evidence type="ECO:0000313" key="9">
    <source>
        <dbReference type="Proteomes" id="UP000316313"/>
    </source>
</evidence>
<dbReference type="GO" id="GO:0032259">
    <property type="term" value="P:methylation"/>
    <property type="evidence" value="ECO:0007669"/>
    <property type="project" value="UniProtKB-KW"/>
</dbReference>
<dbReference type="GO" id="GO:0005737">
    <property type="term" value="C:cytoplasm"/>
    <property type="evidence" value="ECO:0007669"/>
    <property type="project" value="TreeGrafter"/>
</dbReference>
<dbReference type="RefSeq" id="WP_141461473.1">
    <property type="nucleotide sequence ID" value="NZ_CP038141.1"/>
</dbReference>
<dbReference type="GO" id="GO:0008168">
    <property type="term" value="F:methyltransferase activity"/>
    <property type="evidence" value="ECO:0007669"/>
    <property type="project" value="UniProtKB-KW"/>
</dbReference>
<evidence type="ECO:0000256" key="2">
    <source>
        <dbReference type="ARBA" id="ARBA00022964"/>
    </source>
</evidence>
<feature type="binding site" evidence="6">
    <location>
        <position position="132"/>
    </location>
    <ligand>
        <name>Fe cation</name>
        <dbReference type="ChEBI" id="CHEBI:24875"/>
        <note>catalytic</note>
    </ligand>
</feature>
<dbReference type="InterPro" id="IPR004574">
    <property type="entry name" value="Alkb"/>
</dbReference>
<keyword evidence="3 8" id="KW-0560">Oxidoreductase</keyword>
<evidence type="ECO:0000313" key="8">
    <source>
        <dbReference type="EMBL" id="QDH17483.1"/>
    </source>
</evidence>
<feature type="binding site" evidence="5">
    <location>
        <position position="68"/>
    </location>
    <ligand>
        <name>substrate</name>
    </ligand>
</feature>
<dbReference type="Pfam" id="PF13532">
    <property type="entry name" value="2OG-FeII_Oxy_2"/>
    <property type="match status" value="1"/>
</dbReference>